<dbReference type="Proteomes" id="UP001360560">
    <property type="component" value="Unassembled WGS sequence"/>
</dbReference>
<comment type="caution">
    <text evidence="1">The sequence shown here is derived from an EMBL/GenBank/DDBJ whole genome shotgun (WGS) entry which is preliminary data.</text>
</comment>
<gene>
    <name evidence="1" type="ORF">DASC09_014660</name>
</gene>
<organism evidence="1 2">
    <name type="scientific">Saccharomycopsis crataegensis</name>
    <dbReference type="NCBI Taxonomy" id="43959"/>
    <lineage>
        <taxon>Eukaryota</taxon>
        <taxon>Fungi</taxon>
        <taxon>Dikarya</taxon>
        <taxon>Ascomycota</taxon>
        <taxon>Saccharomycotina</taxon>
        <taxon>Saccharomycetes</taxon>
        <taxon>Saccharomycopsidaceae</taxon>
        <taxon>Saccharomycopsis</taxon>
    </lineage>
</organism>
<proteinExistence type="predicted"/>
<name>A0AAV5QHP1_9ASCO</name>
<accession>A0AAV5QHP1</accession>
<dbReference type="EMBL" id="BTFZ01000002">
    <property type="protein sequence ID" value="GMM34141.1"/>
    <property type="molecule type" value="Genomic_DNA"/>
</dbReference>
<dbReference type="InterPro" id="IPR035283">
    <property type="entry name" value="Fmp23"/>
</dbReference>
<dbReference type="Pfam" id="PF17315">
    <property type="entry name" value="FMP23"/>
    <property type="match status" value="1"/>
</dbReference>
<evidence type="ECO:0000313" key="1">
    <source>
        <dbReference type="EMBL" id="GMM34141.1"/>
    </source>
</evidence>
<sequence length="218" mass="25139">MLRPRSSIVKCPPTITKRLFAASAICQGKPSDQFFGLSKPSNVGNNSPESLVIDCYKQQILKEYNFLQKISPKSTQEVYSQLPDDSQFIEQHYAELKAFKSFLDKNYKQTFSDCRSEELLEKLYKFIDGSLIESKIIIKGNAPTNNPLHLISEMNVNNIFINLDNEEVSIKSLLRFLVDVKITLNLNSNHTFILDTLLYNREIFDKVDDRIANRKKKH</sequence>
<protein>
    <submittedName>
        <fullName evidence="1">Fmp23 protein</fullName>
    </submittedName>
</protein>
<dbReference type="AlphaFoldDB" id="A0AAV5QHP1"/>
<dbReference type="GeneID" id="90072120"/>
<evidence type="ECO:0000313" key="2">
    <source>
        <dbReference type="Proteomes" id="UP001360560"/>
    </source>
</evidence>
<reference evidence="1 2" key="1">
    <citation type="journal article" date="2023" name="Elife">
        <title>Identification of key yeast species and microbe-microbe interactions impacting larval growth of Drosophila in the wild.</title>
        <authorList>
            <person name="Mure A."/>
            <person name="Sugiura Y."/>
            <person name="Maeda R."/>
            <person name="Honda K."/>
            <person name="Sakurai N."/>
            <person name="Takahashi Y."/>
            <person name="Watada M."/>
            <person name="Katoh T."/>
            <person name="Gotoh A."/>
            <person name="Gotoh Y."/>
            <person name="Taniguchi I."/>
            <person name="Nakamura K."/>
            <person name="Hayashi T."/>
            <person name="Katayama T."/>
            <person name="Uemura T."/>
            <person name="Hattori Y."/>
        </authorList>
    </citation>
    <scope>NUCLEOTIDE SEQUENCE [LARGE SCALE GENOMIC DNA]</scope>
    <source>
        <strain evidence="1 2">SC-9</strain>
    </source>
</reference>
<dbReference type="RefSeq" id="XP_064851141.1">
    <property type="nucleotide sequence ID" value="XM_064995069.1"/>
</dbReference>
<keyword evidence="2" id="KW-1185">Reference proteome</keyword>